<dbReference type="STRING" id="1492738.FEM21_09390"/>
<feature type="transmembrane region" description="Helical" evidence="1">
    <location>
        <begin position="148"/>
        <end position="166"/>
    </location>
</feature>
<feature type="transmembrane region" description="Helical" evidence="1">
    <location>
        <begin position="215"/>
        <end position="231"/>
    </location>
</feature>
<gene>
    <name evidence="2" type="ORF">FEM21_09390</name>
</gene>
<feature type="transmembrane region" description="Helical" evidence="1">
    <location>
        <begin position="402"/>
        <end position="420"/>
    </location>
</feature>
<dbReference type="PATRIC" id="fig|1492738.3.peg.932"/>
<dbReference type="AlphaFoldDB" id="A0A066WZE0"/>
<keyword evidence="1" id="KW-0812">Transmembrane</keyword>
<evidence type="ECO:0000313" key="2">
    <source>
        <dbReference type="EMBL" id="KDN56040.1"/>
    </source>
</evidence>
<feature type="transmembrane region" description="Helical" evidence="1">
    <location>
        <begin position="375"/>
        <end position="396"/>
    </location>
</feature>
<evidence type="ECO:0000256" key="1">
    <source>
        <dbReference type="SAM" id="Phobius"/>
    </source>
</evidence>
<name>A0A066WZE0_9FLAO</name>
<dbReference type="EMBL" id="JNCA01000007">
    <property type="protein sequence ID" value="KDN56040.1"/>
    <property type="molecule type" value="Genomic_DNA"/>
</dbReference>
<feature type="transmembrane region" description="Helical" evidence="1">
    <location>
        <begin position="344"/>
        <end position="363"/>
    </location>
</feature>
<dbReference type="Proteomes" id="UP000027064">
    <property type="component" value="Unassembled WGS sequence"/>
</dbReference>
<reference evidence="2 3" key="1">
    <citation type="submission" date="2014-05" db="EMBL/GenBank/DDBJ databases">
        <title>Genome Sequence of Flavobacterium sp. EM1321.</title>
        <authorList>
            <person name="Shin S.-K."/>
            <person name="Yi H."/>
        </authorList>
    </citation>
    <scope>NUCLEOTIDE SEQUENCE [LARGE SCALE GENOMIC DNA]</scope>
    <source>
        <strain evidence="2 3">EM1321</strain>
    </source>
</reference>
<sequence>MNKIVTNKCIYFLIVLGLILVKFYYLYLSNLNHNYSNEVAYGAGSDASHYLVIGKNIADFNVYSDTNSAIVSESATWRPPFWPFILSLFLRITTSPLAIIIIKSILEAFLLGYILLKFKKDTAVNFLCLLPFCLLFIEPQYLKYSIAFLSESLTAILILILTIFFISTNNAKRCHIAIPFLLALIVLCHPVSAFFVGSLGLIYFIYNFNFNRNKVIFHCLLFLFILLSWPCRNAITFRKGFYLTASQGTTLAKGWNEKVAAEFTNSKGDLADEGLNLKYVDPKLIERSQNSVLDLSHLYTIGTKKFINGIGAAEIMKIALKKLKSNFNPFPESPKPGVLETLSIGFRIIYLFVFIQMIVRFCRKRKIDFNTINDRIYLVVLAIFMGQSIMAVYIYTGLRFNTIYSLSLLFCFLYLNTDFLRNRLNKKQIHSKK</sequence>
<dbReference type="eggNOG" id="ENOG5032S38">
    <property type="taxonomic scope" value="Bacteria"/>
</dbReference>
<accession>A0A066WZE0</accession>
<keyword evidence="1" id="KW-0472">Membrane</keyword>
<evidence type="ECO:0008006" key="4">
    <source>
        <dbReference type="Google" id="ProtNLM"/>
    </source>
</evidence>
<evidence type="ECO:0000313" key="3">
    <source>
        <dbReference type="Proteomes" id="UP000027064"/>
    </source>
</evidence>
<proteinExistence type="predicted"/>
<protein>
    <recommendedName>
        <fullName evidence="4">Glycosyltransferase RgtA/B/C/D-like domain-containing protein</fullName>
    </recommendedName>
</protein>
<keyword evidence="1" id="KW-1133">Transmembrane helix</keyword>
<comment type="caution">
    <text evidence="2">The sequence shown here is derived from an EMBL/GenBank/DDBJ whole genome shotgun (WGS) entry which is preliminary data.</text>
</comment>
<keyword evidence="3" id="KW-1185">Reference proteome</keyword>
<feature type="transmembrane region" description="Helical" evidence="1">
    <location>
        <begin position="9"/>
        <end position="27"/>
    </location>
</feature>
<feature type="transmembrane region" description="Helical" evidence="1">
    <location>
        <begin position="178"/>
        <end position="203"/>
    </location>
</feature>
<organism evidence="2 3">
    <name type="scientific">Flavobacterium seoulense</name>
    <dbReference type="NCBI Taxonomy" id="1492738"/>
    <lineage>
        <taxon>Bacteria</taxon>
        <taxon>Pseudomonadati</taxon>
        <taxon>Bacteroidota</taxon>
        <taxon>Flavobacteriia</taxon>
        <taxon>Flavobacteriales</taxon>
        <taxon>Flavobacteriaceae</taxon>
        <taxon>Flavobacterium</taxon>
    </lineage>
</organism>